<organism evidence="2 3">
    <name type="scientific">Sinomonas atrocyanea</name>
    <dbReference type="NCBI Taxonomy" id="37927"/>
    <lineage>
        <taxon>Bacteria</taxon>
        <taxon>Bacillati</taxon>
        <taxon>Actinomycetota</taxon>
        <taxon>Actinomycetes</taxon>
        <taxon>Micrococcales</taxon>
        <taxon>Micrococcaceae</taxon>
        <taxon>Sinomonas</taxon>
    </lineage>
</organism>
<protein>
    <recommendedName>
        <fullName evidence="1">DUF4440 domain-containing protein</fullName>
    </recommendedName>
</protein>
<dbReference type="Gene3D" id="3.10.450.50">
    <property type="match status" value="1"/>
</dbReference>
<evidence type="ECO:0000313" key="3">
    <source>
        <dbReference type="Proteomes" id="UP000070134"/>
    </source>
</evidence>
<dbReference type="RefSeq" id="WP_066499044.1">
    <property type="nucleotide sequence ID" value="NZ_BJMO01000005.1"/>
</dbReference>
<dbReference type="Proteomes" id="UP000070134">
    <property type="component" value="Chromosome"/>
</dbReference>
<gene>
    <name evidence="2" type="ORF">SA2016_2754</name>
</gene>
<evidence type="ECO:0000259" key="1">
    <source>
        <dbReference type="Pfam" id="PF14534"/>
    </source>
</evidence>
<dbReference type="OrthoDB" id="8114763at2"/>
<dbReference type="InterPro" id="IPR032710">
    <property type="entry name" value="NTF2-like_dom_sf"/>
</dbReference>
<dbReference type="AlphaFoldDB" id="A0A127A1V9"/>
<dbReference type="InterPro" id="IPR027843">
    <property type="entry name" value="DUF4440"/>
</dbReference>
<dbReference type="SUPFAM" id="SSF54427">
    <property type="entry name" value="NTF2-like"/>
    <property type="match status" value="1"/>
</dbReference>
<dbReference type="Pfam" id="PF14534">
    <property type="entry name" value="DUF4440"/>
    <property type="match status" value="1"/>
</dbReference>
<dbReference type="EMBL" id="CP014518">
    <property type="protein sequence ID" value="AMM33419.1"/>
    <property type="molecule type" value="Genomic_DNA"/>
</dbReference>
<proteinExistence type="predicted"/>
<reference evidence="2 3" key="1">
    <citation type="submission" date="2016-02" db="EMBL/GenBank/DDBJ databases">
        <title>Complete genome of Sinomonas atrocyanea KCTC 3377.</title>
        <authorList>
            <person name="Kim K.M."/>
        </authorList>
    </citation>
    <scope>NUCLEOTIDE SEQUENCE [LARGE SCALE GENOMIC DNA]</scope>
    <source>
        <strain evidence="2 3">KCTC 3377</strain>
    </source>
</reference>
<accession>A0A127A1V9</accession>
<sequence length="127" mass="13628">MDARDEVVAAAMARAEALVARDAQALRRLLHPGFQWVSHTGERFDRDSYIAGNTAGELRWLAQDLGSPRIGLFGGAALLQTEATDEVSRGGQPETRRMMMTQVWVRADGAWLCAGGHAGPLVAGGEP</sequence>
<feature type="domain" description="DUF4440" evidence="1">
    <location>
        <begin position="13"/>
        <end position="112"/>
    </location>
</feature>
<keyword evidence="3" id="KW-1185">Reference proteome</keyword>
<dbReference type="KEGG" id="satk:SA2016_2754"/>
<name>A0A127A1V9_9MICC</name>
<evidence type="ECO:0000313" key="2">
    <source>
        <dbReference type="EMBL" id="AMM33419.1"/>
    </source>
</evidence>